<name>A0A7X0NTQ6_9ACTN</name>
<dbReference type="CDD" id="cd15831">
    <property type="entry name" value="BTAD"/>
    <property type="match status" value="1"/>
</dbReference>
<evidence type="ECO:0000259" key="6">
    <source>
        <dbReference type="SMART" id="SM00862"/>
    </source>
</evidence>
<dbReference type="RefSeq" id="WP_185103865.1">
    <property type="nucleotide sequence ID" value="NZ_JACHMI010000001.1"/>
</dbReference>
<protein>
    <submittedName>
        <fullName evidence="8">DNA-binding SARP family transcriptional activator</fullName>
    </submittedName>
</protein>
<evidence type="ECO:0000256" key="2">
    <source>
        <dbReference type="ARBA" id="ARBA00023015"/>
    </source>
</evidence>
<accession>A0A7X0NTQ6</accession>
<dbReference type="Proteomes" id="UP000565579">
    <property type="component" value="Unassembled WGS sequence"/>
</dbReference>
<feature type="region of interest" description="Disordered" evidence="5">
    <location>
        <begin position="263"/>
        <end position="301"/>
    </location>
</feature>
<dbReference type="SUPFAM" id="SSF48452">
    <property type="entry name" value="TPR-like"/>
    <property type="match status" value="1"/>
</dbReference>
<dbReference type="SMART" id="SM00862">
    <property type="entry name" value="Trans_reg_C"/>
    <property type="match status" value="1"/>
</dbReference>
<comment type="similarity">
    <text evidence="1">Belongs to the AfsR/DnrI/RedD regulatory family.</text>
</comment>
<dbReference type="Pfam" id="PF00486">
    <property type="entry name" value="Trans_reg_C"/>
    <property type="match status" value="1"/>
</dbReference>
<keyword evidence="4" id="KW-0804">Transcription</keyword>
<keyword evidence="3 8" id="KW-0238">DNA-binding</keyword>
<dbReference type="SMART" id="SM01043">
    <property type="entry name" value="BTAD"/>
    <property type="match status" value="1"/>
</dbReference>
<organism evidence="8 9">
    <name type="scientific">Nonomuraea rubra</name>
    <dbReference type="NCBI Taxonomy" id="46180"/>
    <lineage>
        <taxon>Bacteria</taxon>
        <taxon>Bacillati</taxon>
        <taxon>Actinomycetota</taxon>
        <taxon>Actinomycetes</taxon>
        <taxon>Streptosporangiales</taxon>
        <taxon>Streptosporangiaceae</taxon>
        <taxon>Nonomuraea</taxon>
    </lineage>
</organism>
<comment type="caution">
    <text evidence="8">The sequence shown here is derived from an EMBL/GenBank/DDBJ whole genome shotgun (WGS) entry which is preliminary data.</text>
</comment>
<dbReference type="AlphaFoldDB" id="A0A7X0NTQ6"/>
<dbReference type="InterPro" id="IPR016032">
    <property type="entry name" value="Sig_transdc_resp-reg_C-effctor"/>
</dbReference>
<evidence type="ECO:0000313" key="9">
    <source>
        <dbReference type="Proteomes" id="UP000565579"/>
    </source>
</evidence>
<gene>
    <name evidence="8" type="ORF">HD593_004241</name>
</gene>
<dbReference type="InterPro" id="IPR005158">
    <property type="entry name" value="BTAD"/>
</dbReference>
<dbReference type="Pfam" id="PF03704">
    <property type="entry name" value="BTAD"/>
    <property type="match status" value="1"/>
</dbReference>
<dbReference type="PANTHER" id="PTHR35807:SF1">
    <property type="entry name" value="TRANSCRIPTIONAL REGULATOR REDD"/>
    <property type="match status" value="1"/>
</dbReference>
<evidence type="ECO:0000256" key="4">
    <source>
        <dbReference type="ARBA" id="ARBA00023163"/>
    </source>
</evidence>
<sequence length="301" mass="33649">MRRGTVCEEAGEVRGSAWEEAGEVRRGLTVGVLGVMEVAVDGRPVPLTTGKLRTLLVVLAMSASATVSMKRLAEAVWSDAQPRYSRRCLQIYAARLREALGREWIETRQDGLLLRAAPDAVDALRFERTLDRAAAERGSPRERELIQQALELWRGQPFEGVSSRWLEEIQAPRLTERHLTALERRAELDILAGRASDTVPELSEQVTRHPLRESLCLRLLVALDRCGRQAEALRWYGRIRAAIARELGVEPNRDLRRAHADLLAGRPLDPPGAPATGQGRWGHRPGQYGLNRSNLFGRPSR</sequence>
<dbReference type="InterPro" id="IPR001867">
    <property type="entry name" value="OmpR/PhoB-type_DNA-bd"/>
</dbReference>
<dbReference type="InterPro" id="IPR036388">
    <property type="entry name" value="WH-like_DNA-bd_sf"/>
</dbReference>
<proteinExistence type="inferred from homology"/>
<dbReference type="EMBL" id="JACHMI010000001">
    <property type="protein sequence ID" value="MBB6549446.1"/>
    <property type="molecule type" value="Genomic_DNA"/>
</dbReference>
<dbReference type="Gene3D" id="1.10.10.10">
    <property type="entry name" value="Winged helix-like DNA-binding domain superfamily/Winged helix DNA-binding domain"/>
    <property type="match status" value="1"/>
</dbReference>
<dbReference type="GO" id="GO:0003677">
    <property type="term" value="F:DNA binding"/>
    <property type="evidence" value="ECO:0007669"/>
    <property type="project" value="UniProtKB-KW"/>
</dbReference>
<dbReference type="InterPro" id="IPR011990">
    <property type="entry name" value="TPR-like_helical_dom_sf"/>
</dbReference>
<dbReference type="SUPFAM" id="SSF46894">
    <property type="entry name" value="C-terminal effector domain of the bipartite response regulators"/>
    <property type="match status" value="1"/>
</dbReference>
<evidence type="ECO:0000313" key="8">
    <source>
        <dbReference type="EMBL" id="MBB6549446.1"/>
    </source>
</evidence>
<dbReference type="Gene3D" id="1.25.40.10">
    <property type="entry name" value="Tetratricopeptide repeat domain"/>
    <property type="match status" value="1"/>
</dbReference>
<evidence type="ECO:0000256" key="5">
    <source>
        <dbReference type="SAM" id="MobiDB-lite"/>
    </source>
</evidence>
<keyword evidence="2" id="KW-0805">Transcription regulation</keyword>
<feature type="domain" description="Bacterial transcriptional activator" evidence="7">
    <location>
        <begin position="121"/>
        <end position="263"/>
    </location>
</feature>
<dbReference type="GO" id="GO:0000160">
    <property type="term" value="P:phosphorelay signal transduction system"/>
    <property type="evidence" value="ECO:0007669"/>
    <property type="project" value="InterPro"/>
</dbReference>
<dbReference type="GO" id="GO:0006355">
    <property type="term" value="P:regulation of DNA-templated transcription"/>
    <property type="evidence" value="ECO:0007669"/>
    <property type="project" value="InterPro"/>
</dbReference>
<feature type="domain" description="OmpR/PhoB-type" evidence="6">
    <location>
        <begin position="42"/>
        <end position="114"/>
    </location>
</feature>
<dbReference type="PANTHER" id="PTHR35807">
    <property type="entry name" value="TRANSCRIPTIONAL REGULATOR REDD-RELATED"/>
    <property type="match status" value="1"/>
</dbReference>
<keyword evidence="9" id="KW-1185">Reference proteome</keyword>
<dbReference type="InterPro" id="IPR051677">
    <property type="entry name" value="AfsR-DnrI-RedD_regulator"/>
</dbReference>
<evidence type="ECO:0000256" key="3">
    <source>
        <dbReference type="ARBA" id="ARBA00023125"/>
    </source>
</evidence>
<evidence type="ECO:0000256" key="1">
    <source>
        <dbReference type="ARBA" id="ARBA00005820"/>
    </source>
</evidence>
<reference evidence="8 9" key="1">
    <citation type="submission" date="2020-08" db="EMBL/GenBank/DDBJ databases">
        <title>Sequencing the genomes of 1000 actinobacteria strains.</title>
        <authorList>
            <person name="Klenk H.-P."/>
        </authorList>
    </citation>
    <scope>NUCLEOTIDE SEQUENCE [LARGE SCALE GENOMIC DNA]</scope>
    <source>
        <strain evidence="8 9">DSM 43768</strain>
    </source>
</reference>
<evidence type="ECO:0000259" key="7">
    <source>
        <dbReference type="SMART" id="SM01043"/>
    </source>
</evidence>